<evidence type="ECO:0000313" key="2">
    <source>
        <dbReference type="EMBL" id="KKR62988.1"/>
    </source>
</evidence>
<keyword evidence="1" id="KW-0812">Transmembrane</keyword>
<reference evidence="2 3" key="1">
    <citation type="journal article" date="2015" name="Nature">
        <title>rRNA introns, odd ribosomes, and small enigmatic genomes across a large radiation of phyla.</title>
        <authorList>
            <person name="Brown C.T."/>
            <person name="Hug L.A."/>
            <person name="Thomas B.C."/>
            <person name="Sharon I."/>
            <person name="Castelle C.J."/>
            <person name="Singh A."/>
            <person name="Wilkins M.J."/>
            <person name="Williams K.H."/>
            <person name="Banfield J.F."/>
        </authorList>
    </citation>
    <scope>NUCLEOTIDE SEQUENCE [LARGE SCALE GENOMIC DNA]</scope>
</reference>
<keyword evidence="1" id="KW-0472">Membrane</keyword>
<dbReference type="Proteomes" id="UP000034293">
    <property type="component" value="Unassembled WGS sequence"/>
</dbReference>
<accession>A0A0G0SDF6</accession>
<feature type="transmembrane region" description="Helical" evidence="1">
    <location>
        <begin position="26"/>
        <end position="43"/>
    </location>
</feature>
<gene>
    <name evidence="2" type="ORF">UU02_C0037G0001</name>
</gene>
<keyword evidence="1" id="KW-1133">Transmembrane helix</keyword>
<evidence type="ECO:0000313" key="3">
    <source>
        <dbReference type="Proteomes" id="UP000034293"/>
    </source>
</evidence>
<evidence type="ECO:0000256" key="1">
    <source>
        <dbReference type="SAM" id="Phobius"/>
    </source>
</evidence>
<dbReference type="AlphaFoldDB" id="A0A0G0SDF6"/>
<proteinExistence type="predicted"/>
<dbReference type="EMBL" id="LBZA01000037">
    <property type="protein sequence ID" value="KKR62988.1"/>
    <property type="molecule type" value="Genomic_DNA"/>
</dbReference>
<comment type="caution">
    <text evidence="2">The sequence shown here is derived from an EMBL/GenBank/DDBJ whole genome shotgun (WGS) entry which is preliminary data.</text>
</comment>
<organism evidence="2 3">
    <name type="scientific">Candidatus Woesebacteria bacterium GW2011_GWA1_40_43</name>
    <dbReference type="NCBI Taxonomy" id="1618553"/>
    <lineage>
        <taxon>Bacteria</taxon>
        <taxon>Candidatus Woeseibacteriota</taxon>
    </lineage>
</organism>
<feature type="non-terminal residue" evidence="2">
    <location>
        <position position="1"/>
    </location>
</feature>
<sequence length="122" mass="13678">GLRNGLMLPPLIMIISYALSRIPKKFAYFAGVLMLLQLIYILIRVYTIAPAKFASFWSADAKKAALAAIESQKEGKEVALYVNEIDNIEYAYEVYAKLDPRLVISQYGKSPKIFGSIIITDK</sequence>
<name>A0A0G0SDF6_9BACT</name>
<protein>
    <submittedName>
        <fullName evidence="2">Uncharacterized protein</fullName>
    </submittedName>
</protein>